<evidence type="ECO:0000259" key="1">
    <source>
        <dbReference type="Pfam" id="PF01827"/>
    </source>
</evidence>
<proteinExistence type="predicted"/>
<evidence type="ECO:0000313" key="2">
    <source>
        <dbReference type="Proteomes" id="UP000095282"/>
    </source>
</evidence>
<feature type="domain" description="DUF38" evidence="1">
    <location>
        <begin position="160"/>
        <end position="234"/>
    </location>
</feature>
<dbReference type="PANTHER" id="PTHR23015:SF4">
    <property type="entry name" value="DUF38 DOMAIN-CONTAINING PROTEIN-RELATED"/>
    <property type="match status" value="1"/>
</dbReference>
<accession>A0A1I7TI96</accession>
<dbReference type="Proteomes" id="UP000095282">
    <property type="component" value="Unplaced"/>
</dbReference>
<keyword evidence="2" id="KW-1185">Reference proteome</keyword>
<protein>
    <submittedName>
        <fullName evidence="3">FTH domain-containing protein</fullName>
    </submittedName>
</protein>
<name>A0A1I7TI96_9PELO</name>
<dbReference type="AlphaFoldDB" id="A0A1I7TI96"/>
<dbReference type="InterPro" id="IPR002900">
    <property type="entry name" value="DUF38/FTH_CAE_spp"/>
</dbReference>
<sequence length="234" mass="27424">MNVSPTTPRSLLDLTSDELDIIMGYVGYKEIQVLRKVCSPLRDYIDQSPMDSKFDNVRVEELRSEKIQVWLYYKDKYLIIGYQKHPEGCFIEFKSYTEAGLLVNRSKLLKDVDYATTAGNDLGLILKHQKSTLNSLFFEFIEIPEERLTIECLQFPAGRLLTSLGTHLQSREFFLPVKSFYFWGNKEELLMKFLPYLKPITLESITIHNPLPDDAYLRLKKVFNLDQWKMAKKF</sequence>
<dbReference type="GO" id="GO:0045087">
    <property type="term" value="P:innate immune response"/>
    <property type="evidence" value="ECO:0007669"/>
    <property type="project" value="TreeGrafter"/>
</dbReference>
<reference evidence="3" key="1">
    <citation type="submission" date="2016-11" db="UniProtKB">
        <authorList>
            <consortium name="WormBaseParasite"/>
        </authorList>
    </citation>
    <scope>IDENTIFICATION</scope>
</reference>
<organism evidence="2 3">
    <name type="scientific">Caenorhabditis tropicalis</name>
    <dbReference type="NCBI Taxonomy" id="1561998"/>
    <lineage>
        <taxon>Eukaryota</taxon>
        <taxon>Metazoa</taxon>
        <taxon>Ecdysozoa</taxon>
        <taxon>Nematoda</taxon>
        <taxon>Chromadorea</taxon>
        <taxon>Rhabditida</taxon>
        <taxon>Rhabditina</taxon>
        <taxon>Rhabditomorpha</taxon>
        <taxon>Rhabditoidea</taxon>
        <taxon>Rhabditidae</taxon>
        <taxon>Peloderinae</taxon>
        <taxon>Caenorhabditis</taxon>
    </lineage>
</organism>
<dbReference type="Pfam" id="PF01827">
    <property type="entry name" value="FTH"/>
    <property type="match status" value="1"/>
</dbReference>
<dbReference type="InterPro" id="IPR040161">
    <property type="entry name" value="FB224"/>
</dbReference>
<dbReference type="WBParaSite" id="Csp11.Scaffold621.g6201.t1">
    <property type="protein sequence ID" value="Csp11.Scaffold621.g6201.t1"/>
    <property type="gene ID" value="Csp11.Scaffold621.g6201"/>
</dbReference>
<dbReference type="PANTHER" id="PTHR23015">
    <property type="entry name" value="UNCHARACTERIZED C.ELEGANS PROTEIN"/>
    <property type="match status" value="1"/>
</dbReference>
<evidence type="ECO:0000313" key="3">
    <source>
        <dbReference type="WBParaSite" id="Csp11.Scaffold621.g6201.t1"/>
    </source>
</evidence>